<feature type="transmembrane region" description="Helical" evidence="5">
    <location>
        <begin position="298"/>
        <end position="325"/>
    </location>
</feature>
<dbReference type="InterPro" id="IPR006029">
    <property type="entry name" value="Neurotrans-gated_channel_TM"/>
</dbReference>
<dbReference type="InterPro" id="IPR038050">
    <property type="entry name" value="Neuro_actylchol_rec"/>
</dbReference>
<keyword evidence="5" id="KW-0813">Transport</keyword>
<keyword evidence="2 5" id="KW-0812">Transmembrane</keyword>
<dbReference type="InterPro" id="IPR018000">
    <property type="entry name" value="Neurotransmitter_ion_chnl_CS"/>
</dbReference>
<dbReference type="FunFam" id="2.70.170.10:FF:000030">
    <property type="entry name" value="AcetylCholine Receptor"/>
    <property type="match status" value="1"/>
</dbReference>
<dbReference type="SUPFAM" id="SSF90112">
    <property type="entry name" value="Neurotransmitter-gated ion-channel transmembrane pore"/>
    <property type="match status" value="1"/>
</dbReference>
<comment type="similarity">
    <text evidence="5">Belongs to the ligand-gated ion channel (TC 1.A.9) family.</text>
</comment>
<feature type="domain" description="Neurotransmitter-gated ion-channel ligand-binding" evidence="6">
    <location>
        <begin position="32"/>
        <end position="236"/>
    </location>
</feature>
<dbReference type="EMBL" id="UYJE01001208">
    <property type="protein sequence ID" value="VDI00099.1"/>
    <property type="molecule type" value="Genomic_DNA"/>
</dbReference>
<protein>
    <submittedName>
        <fullName evidence="8">Uncharacterized protein</fullName>
    </submittedName>
</protein>
<evidence type="ECO:0000256" key="5">
    <source>
        <dbReference type="RuleBase" id="RU000687"/>
    </source>
</evidence>
<dbReference type="InterPro" id="IPR006202">
    <property type="entry name" value="Neur_chan_lig-bd"/>
</dbReference>
<dbReference type="InterPro" id="IPR036719">
    <property type="entry name" value="Neuro-gated_channel_TM_sf"/>
</dbReference>
<dbReference type="FunFam" id="1.20.58.390:FF:000043">
    <property type="entry name" value="AcetylCholine Receptor"/>
    <property type="match status" value="1"/>
</dbReference>
<dbReference type="PROSITE" id="PS00236">
    <property type="entry name" value="NEUROTR_ION_CHANNEL"/>
    <property type="match status" value="1"/>
</dbReference>
<dbReference type="CDD" id="cd18997">
    <property type="entry name" value="LGIC_ECD_nAChR"/>
    <property type="match status" value="1"/>
</dbReference>
<organism evidence="8 9">
    <name type="scientific">Mytilus galloprovincialis</name>
    <name type="common">Mediterranean mussel</name>
    <dbReference type="NCBI Taxonomy" id="29158"/>
    <lineage>
        <taxon>Eukaryota</taxon>
        <taxon>Metazoa</taxon>
        <taxon>Spiralia</taxon>
        <taxon>Lophotrochozoa</taxon>
        <taxon>Mollusca</taxon>
        <taxon>Bivalvia</taxon>
        <taxon>Autobranchia</taxon>
        <taxon>Pteriomorphia</taxon>
        <taxon>Mytilida</taxon>
        <taxon>Mytiloidea</taxon>
        <taxon>Mytilidae</taxon>
        <taxon>Mytilinae</taxon>
        <taxon>Mytilus</taxon>
    </lineage>
</organism>
<dbReference type="Gene3D" id="2.70.170.10">
    <property type="entry name" value="Neurotransmitter-gated ion-channel ligand-binding domain"/>
    <property type="match status" value="1"/>
</dbReference>
<evidence type="ECO:0000256" key="1">
    <source>
        <dbReference type="ARBA" id="ARBA00004141"/>
    </source>
</evidence>
<dbReference type="Pfam" id="PF02932">
    <property type="entry name" value="Neur_chan_memb"/>
    <property type="match status" value="1"/>
</dbReference>
<dbReference type="InterPro" id="IPR006201">
    <property type="entry name" value="Neur_channel"/>
</dbReference>
<dbReference type="OrthoDB" id="6097775at2759"/>
<feature type="transmembrane region" description="Helical" evidence="5">
    <location>
        <begin position="386"/>
        <end position="406"/>
    </location>
</feature>
<evidence type="ECO:0000259" key="6">
    <source>
        <dbReference type="Pfam" id="PF02931"/>
    </source>
</evidence>
<dbReference type="CDD" id="cd19051">
    <property type="entry name" value="LGIC_TM_cation"/>
    <property type="match status" value="1"/>
</dbReference>
<dbReference type="GO" id="GO:0016020">
    <property type="term" value="C:membrane"/>
    <property type="evidence" value="ECO:0007669"/>
    <property type="project" value="UniProtKB-SubCell"/>
</dbReference>
<reference evidence="8" key="1">
    <citation type="submission" date="2018-11" db="EMBL/GenBank/DDBJ databases">
        <authorList>
            <person name="Alioto T."/>
            <person name="Alioto T."/>
        </authorList>
    </citation>
    <scope>NUCLEOTIDE SEQUENCE</scope>
</reference>
<dbReference type="Gene3D" id="1.20.58.390">
    <property type="entry name" value="Neurotransmitter-gated ion-channel transmembrane domain"/>
    <property type="match status" value="1"/>
</dbReference>
<dbReference type="GO" id="GO:0004888">
    <property type="term" value="F:transmembrane signaling receptor activity"/>
    <property type="evidence" value="ECO:0007669"/>
    <property type="project" value="InterPro"/>
</dbReference>
<dbReference type="SUPFAM" id="SSF63712">
    <property type="entry name" value="Nicotinic receptor ligand binding domain-like"/>
    <property type="match status" value="1"/>
</dbReference>
<evidence type="ECO:0000256" key="2">
    <source>
        <dbReference type="ARBA" id="ARBA00022692"/>
    </source>
</evidence>
<keyword evidence="4 5" id="KW-0472">Membrane</keyword>
<accession>A0A8B6C6M6</accession>
<comment type="subcellular location">
    <subcellularLocation>
        <location evidence="1">Membrane</location>
        <topology evidence="1">Multi-pass membrane protein</topology>
    </subcellularLocation>
</comment>
<evidence type="ECO:0000313" key="8">
    <source>
        <dbReference type="EMBL" id="VDI00099.1"/>
    </source>
</evidence>
<dbReference type="PRINTS" id="PR00252">
    <property type="entry name" value="NRIONCHANNEL"/>
</dbReference>
<feature type="transmembrane region" description="Helical" evidence="5">
    <location>
        <begin position="243"/>
        <end position="262"/>
    </location>
</feature>
<dbReference type="Pfam" id="PF02931">
    <property type="entry name" value="Neur_chan_LBD"/>
    <property type="match status" value="1"/>
</dbReference>
<dbReference type="InterPro" id="IPR036734">
    <property type="entry name" value="Neur_chan_lig-bd_sf"/>
</dbReference>
<evidence type="ECO:0000313" key="9">
    <source>
        <dbReference type="Proteomes" id="UP000596742"/>
    </source>
</evidence>
<keyword evidence="5" id="KW-0407">Ion channel</keyword>
<keyword evidence="3 5" id="KW-1133">Transmembrane helix</keyword>
<evidence type="ECO:0000256" key="3">
    <source>
        <dbReference type="ARBA" id="ARBA00022989"/>
    </source>
</evidence>
<evidence type="ECO:0000256" key="4">
    <source>
        <dbReference type="ARBA" id="ARBA00023136"/>
    </source>
</evidence>
<dbReference type="AlphaFoldDB" id="A0A8B6C6M6"/>
<dbReference type="Proteomes" id="UP000596742">
    <property type="component" value="Unassembled WGS sequence"/>
</dbReference>
<gene>
    <name evidence="8" type="ORF">MGAL_10B048197</name>
</gene>
<keyword evidence="9" id="KW-1185">Reference proteome</keyword>
<sequence>MHHNSKSTGETIVDIFISLFGLSLCSKSTLIKLTTAVFSDYDPSIRPYCQGHEQVNVTMDLAIRQLIDMNEPDQIIKLNLWIRLHWMDCLLTWNPSDYDNITDLIVPFDKVWTPDITIYDSVSQEFYGLEKFRANISYDGAINYNFPTVTEIQCQVDVTNFPFDRQMCPLQFGSWIYTGNLLDMNLENDHADLSALKENVEWEIPRVPAVKHIEQYSIHSDPFVDLTYNLFLKRKPRFYEANIILPSLIITFLATLGFLLPVESGEKVSLEVTVMLSLTVFQLLVADRLPPSDEARPLLGEFFTFTFILSGITTFVQVAVINIYYRGDRNMPVWMHKLVLRPLAKITLTRAHLLKKPARDDDNKQDVDDLDNTTKWQTLSICIDRVGLILFIVILTIGCIVIFTNFT</sequence>
<dbReference type="PANTHER" id="PTHR18945">
    <property type="entry name" value="NEUROTRANSMITTER GATED ION CHANNEL"/>
    <property type="match status" value="1"/>
</dbReference>
<evidence type="ECO:0000259" key="7">
    <source>
        <dbReference type="Pfam" id="PF02932"/>
    </source>
</evidence>
<keyword evidence="5" id="KW-0406">Ion transport</keyword>
<comment type="caution">
    <text evidence="5">Lacks conserved residue(s) required for the propagation of feature annotation.</text>
</comment>
<proteinExistence type="inferred from homology"/>
<feature type="domain" description="Neurotransmitter-gated ion-channel transmembrane" evidence="7">
    <location>
        <begin position="243"/>
        <end position="358"/>
    </location>
</feature>
<comment type="caution">
    <text evidence="8">The sequence shown here is derived from an EMBL/GenBank/DDBJ whole genome shotgun (WGS) entry which is preliminary data.</text>
</comment>
<dbReference type="GO" id="GO:0005230">
    <property type="term" value="F:extracellular ligand-gated monoatomic ion channel activity"/>
    <property type="evidence" value="ECO:0007669"/>
    <property type="project" value="InterPro"/>
</dbReference>
<name>A0A8B6C6M6_MYTGA</name>